<feature type="domain" description="Helix-turn-helix" evidence="2">
    <location>
        <begin position="3"/>
        <end position="49"/>
    </location>
</feature>
<dbReference type="GO" id="GO:0003677">
    <property type="term" value="F:DNA binding"/>
    <property type="evidence" value="ECO:0007669"/>
    <property type="project" value="InterPro"/>
</dbReference>
<dbReference type="Pfam" id="PF12728">
    <property type="entry name" value="HTH_17"/>
    <property type="match status" value="1"/>
</dbReference>
<dbReference type="Proteomes" id="UP000215884">
    <property type="component" value="Chromosome"/>
</dbReference>
<proteinExistence type="predicted"/>
<dbReference type="InterPro" id="IPR010093">
    <property type="entry name" value="SinI_DNA-bd"/>
</dbReference>
<dbReference type="Gene3D" id="3.90.105.50">
    <property type="match status" value="1"/>
</dbReference>
<dbReference type="PANTHER" id="PTHR38431:SF1">
    <property type="entry name" value="BLL2305 PROTEIN"/>
    <property type="match status" value="1"/>
</dbReference>
<dbReference type="Gene3D" id="3.40.190.10">
    <property type="entry name" value="Periplasmic binding protein-like II"/>
    <property type="match status" value="1"/>
</dbReference>
<evidence type="ECO:0000313" key="4">
    <source>
        <dbReference type="Proteomes" id="UP000215884"/>
    </source>
</evidence>
<dbReference type="PANTHER" id="PTHR38431">
    <property type="entry name" value="BLL2305 PROTEIN"/>
    <property type="match status" value="1"/>
</dbReference>
<name>A0A2U8PP40_9BRAD</name>
<sequence>MEFLTTSEAADYLRLGERKLYELVTTGAIPCTKVTGKWLFPRHELDLWVLSGLARPAGMLIAEPPPIVGGSQDELLDWALRESGSGLGSMSEGSVRGLERLQRNEVMAAAIHFHSLDASDDLTGDASVEALRAAPDLHDAVLVAFVRREQGLVLPQGNPRHLHGLTDVLALGARMAMRQQGTGAQMLLDLLLKRAGASTRDLRRVEAPALTGPDLAELVRAGQADCGIATRAAARSAGLDFVPLVWENFDLAMRQRSYFRPAMRALIGFLNERRLRQRAEELTGYDPSPAGQIRFAA</sequence>
<keyword evidence="4" id="KW-1185">Reference proteome</keyword>
<reference evidence="3 4" key="2">
    <citation type="journal article" date="2019" name="Int. J. Syst. Evol. Microbiol.">
        <title>Description and complete genome sequence of Bradyrhizobium amphicarpaeae sp. nov., harbouring photosystem and nitrogen-fixation genes.</title>
        <authorList>
            <person name="Bromfield E.S.P."/>
            <person name="Cloutier S."/>
            <person name="Nguyen H.D.T."/>
        </authorList>
    </citation>
    <scope>NUCLEOTIDE SEQUENCE [LARGE SCALE GENOMIC DNA]</scope>
    <source>
        <strain evidence="3 4">39S1MB</strain>
    </source>
</reference>
<dbReference type="EMBL" id="CP029426">
    <property type="protein sequence ID" value="AWL99585.1"/>
    <property type="molecule type" value="Genomic_DNA"/>
</dbReference>
<dbReference type="SUPFAM" id="SSF46955">
    <property type="entry name" value="Putative DNA-binding domain"/>
    <property type="match status" value="1"/>
</dbReference>
<dbReference type="SUPFAM" id="SSF53850">
    <property type="entry name" value="Periplasmic binding protein-like II"/>
    <property type="match status" value="1"/>
</dbReference>
<evidence type="ECO:0000259" key="2">
    <source>
        <dbReference type="Pfam" id="PF12728"/>
    </source>
</evidence>
<protein>
    <submittedName>
        <fullName evidence="3">Helix-turn-helix domain-containing protein</fullName>
    </submittedName>
</protein>
<evidence type="ECO:0000313" key="3">
    <source>
        <dbReference type="EMBL" id="AWL99585.1"/>
    </source>
</evidence>
<dbReference type="NCBIfam" id="TIGR01764">
    <property type="entry name" value="excise"/>
    <property type="match status" value="1"/>
</dbReference>
<dbReference type="KEGG" id="brq:CIT40_05785"/>
<dbReference type="InterPro" id="IPR038148">
    <property type="entry name" value="Tn1545/Tn916_Xis"/>
</dbReference>
<dbReference type="OrthoDB" id="9805928at2"/>
<reference evidence="3 4" key="1">
    <citation type="journal article" date="2017" name="Syst. Appl. Microbiol.">
        <title>Soybeans inoculated with root zone soils of Canadian native legumes harbour diverse and novel Bradyrhizobium spp. that possess agricultural potential.</title>
        <authorList>
            <person name="Bromfield E.S.P."/>
            <person name="Cloutier S."/>
            <person name="Tambong J.T."/>
            <person name="Tran Thi T.V."/>
        </authorList>
    </citation>
    <scope>NUCLEOTIDE SEQUENCE [LARGE SCALE GENOMIC DNA]</scope>
    <source>
        <strain evidence="3 4">39S1MB</strain>
    </source>
</reference>
<accession>A0A2U8PP40</accession>
<evidence type="ECO:0000259" key="1">
    <source>
        <dbReference type="Pfam" id="PF12727"/>
    </source>
</evidence>
<dbReference type="InterPro" id="IPR009061">
    <property type="entry name" value="DNA-bd_dom_put_sf"/>
</dbReference>
<dbReference type="InterPro" id="IPR041657">
    <property type="entry name" value="HTH_17"/>
</dbReference>
<organism evidence="3 4">
    <name type="scientific">Bradyrhizobium amphicarpaeae</name>
    <dbReference type="NCBI Taxonomy" id="1404768"/>
    <lineage>
        <taxon>Bacteria</taxon>
        <taxon>Pseudomonadati</taxon>
        <taxon>Pseudomonadota</taxon>
        <taxon>Alphaproteobacteria</taxon>
        <taxon>Hyphomicrobiales</taxon>
        <taxon>Nitrobacteraceae</taxon>
        <taxon>Bradyrhizobium</taxon>
    </lineage>
</organism>
<feature type="domain" description="PBP" evidence="1">
    <location>
        <begin position="82"/>
        <end position="270"/>
    </location>
</feature>
<dbReference type="Pfam" id="PF12727">
    <property type="entry name" value="PBP_like"/>
    <property type="match status" value="1"/>
</dbReference>
<dbReference type="RefSeq" id="WP_094895258.1">
    <property type="nucleotide sequence ID" value="NZ_CP029426.2"/>
</dbReference>
<gene>
    <name evidence="3" type="ORF">CIT40_05785</name>
</gene>
<dbReference type="InterPro" id="IPR024370">
    <property type="entry name" value="PBP_domain"/>
</dbReference>
<dbReference type="AlphaFoldDB" id="A0A2U8PP40"/>